<evidence type="ECO:0000256" key="1">
    <source>
        <dbReference type="SAM" id="MobiDB-lite"/>
    </source>
</evidence>
<dbReference type="EnsemblPlants" id="TuG1812S0002371500.01.T01">
    <property type="protein sequence ID" value="TuG1812S0002371500.01.T01.s_cds23086"/>
    <property type="gene ID" value="TuG1812S0002371500.01"/>
</dbReference>
<sequence>VEHGQVQHEREHGAGGGHEDVGRHAQVAGHVDHGRREQVEHERGDGARHPRDGVPDVGRVELDVARDELLDSGSVSRRLHRGEAVEADVEAGGGLAADVRLDLGGGLGGGRAHDEQRDGQGA</sequence>
<organism evidence="2 3">
    <name type="scientific">Triticum urartu</name>
    <name type="common">Red wild einkorn</name>
    <name type="synonym">Crithodium urartu</name>
    <dbReference type="NCBI Taxonomy" id="4572"/>
    <lineage>
        <taxon>Eukaryota</taxon>
        <taxon>Viridiplantae</taxon>
        <taxon>Streptophyta</taxon>
        <taxon>Embryophyta</taxon>
        <taxon>Tracheophyta</taxon>
        <taxon>Spermatophyta</taxon>
        <taxon>Magnoliopsida</taxon>
        <taxon>Liliopsida</taxon>
        <taxon>Poales</taxon>
        <taxon>Poaceae</taxon>
        <taxon>BOP clade</taxon>
        <taxon>Pooideae</taxon>
        <taxon>Triticodae</taxon>
        <taxon>Triticeae</taxon>
        <taxon>Triticinae</taxon>
        <taxon>Triticum</taxon>
    </lineage>
</organism>
<protein>
    <submittedName>
        <fullName evidence="2">Uncharacterized protein</fullName>
    </submittedName>
</protein>
<dbReference type="Gramene" id="TuG1812S0002371500.01.T01">
    <property type="protein sequence ID" value="TuG1812S0002371500.01.T01.s_cds23086"/>
    <property type="gene ID" value="TuG1812S0002371500.01"/>
</dbReference>
<reference evidence="3" key="1">
    <citation type="journal article" date="2013" name="Nature">
        <title>Draft genome of the wheat A-genome progenitor Triticum urartu.</title>
        <authorList>
            <person name="Ling H.Q."/>
            <person name="Zhao S."/>
            <person name="Liu D."/>
            <person name="Wang J."/>
            <person name="Sun H."/>
            <person name="Zhang C."/>
            <person name="Fan H."/>
            <person name="Li D."/>
            <person name="Dong L."/>
            <person name="Tao Y."/>
            <person name="Gao C."/>
            <person name="Wu H."/>
            <person name="Li Y."/>
            <person name="Cui Y."/>
            <person name="Guo X."/>
            <person name="Zheng S."/>
            <person name="Wang B."/>
            <person name="Yu K."/>
            <person name="Liang Q."/>
            <person name="Yang W."/>
            <person name="Lou X."/>
            <person name="Chen J."/>
            <person name="Feng M."/>
            <person name="Jian J."/>
            <person name="Zhang X."/>
            <person name="Luo G."/>
            <person name="Jiang Y."/>
            <person name="Liu J."/>
            <person name="Wang Z."/>
            <person name="Sha Y."/>
            <person name="Zhang B."/>
            <person name="Wu H."/>
            <person name="Tang D."/>
            <person name="Shen Q."/>
            <person name="Xue P."/>
            <person name="Zou S."/>
            <person name="Wang X."/>
            <person name="Liu X."/>
            <person name="Wang F."/>
            <person name="Yang Y."/>
            <person name="An X."/>
            <person name="Dong Z."/>
            <person name="Zhang K."/>
            <person name="Zhang X."/>
            <person name="Luo M.C."/>
            <person name="Dvorak J."/>
            <person name="Tong Y."/>
            <person name="Wang J."/>
            <person name="Yang H."/>
            <person name="Li Z."/>
            <person name="Wang D."/>
            <person name="Zhang A."/>
            <person name="Wang J."/>
        </authorList>
    </citation>
    <scope>NUCLEOTIDE SEQUENCE</scope>
    <source>
        <strain evidence="3">cv. G1812</strain>
    </source>
</reference>
<evidence type="ECO:0000313" key="3">
    <source>
        <dbReference type="Proteomes" id="UP000015106"/>
    </source>
</evidence>
<dbReference type="AlphaFoldDB" id="A0A8R7VID7"/>
<keyword evidence="3" id="KW-1185">Reference proteome</keyword>
<accession>A0A8R7VID7</accession>
<evidence type="ECO:0000313" key="2">
    <source>
        <dbReference type="EnsemblPlants" id="TuG1812S0002371500.01.T01.s_cds23086"/>
    </source>
</evidence>
<dbReference type="Proteomes" id="UP000015106">
    <property type="component" value="Unassembled WGS sequence"/>
</dbReference>
<feature type="region of interest" description="Disordered" evidence="1">
    <location>
        <begin position="1"/>
        <end position="60"/>
    </location>
</feature>
<reference evidence="2" key="2">
    <citation type="submission" date="2022-06" db="UniProtKB">
        <authorList>
            <consortium name="EnsemblPlants"/>
        </authorList>
    </citation>
    <scope>IDENTIFICATION</scope>
</reference>
<feature type="compositionally biased region" description="Basic and acidic residues" evidence="1">
    <location>
        <begin position="1"/>
        <end position="23"/>
    </location>
</feature>
<proteinExistence type="predicted"/>
<feature type="compositionally biased region" description="Basic and acidic residues" evidence="1">
    <location>
        <begin position="30"/>
        <end position="60"/>
    </location>
</feature>
<name>A0A8R7VID7_TRIUA</name>